<dbReference type="Proteomes" id="UP000234845">
    <property type="component" value="Unassembled WGS sequence"/>
</dbReference>
<dbReference type="EMBL" id="PKLZ01000008">
    <property type="protein sequence ID" value="PLW82515.1"/>
    <property type="molecule type" value="Genomic_DNA"/>
</dbReference>
<dbReference type="InterPro" id="IPR036388">
    <property type="entry name" value="WH-like_DNA-bd_sf"/>
</dbReference>
<evidence type="ECO:0000313" key="5">
    <source>
        <dbReference type="EMBL" id="PLW82515.1"/>
    </source>
</evidence>
<comment type="caution">
    <text evidence="5">The sequence shown here is derived from an EMBL/GenBank/DDBJ whole genome shotgun (WGS) entry which is preliminary data.</text>
</comment>
<evidence type="ECO:0000313" key="6">
    <source>
        <dbReference type="Proteomes" id="UP000234845"/>
    </source>
</evidence>
<accession>A0A2N5Y2A4</accession>
<comment type="similarity">
    <text evidence="1">Belongs to the BlaI transcriptional regulatory family.</text>
</comment>
<protein>
    <recommendedName>
        <fullName evidence="7">Penicillinase repressor</fullName>
    </recommendedName>
</protein>
<dbReference type="OrthoDB" id="2989615at2"/>
<dbReference type="Gene3D" id="1.10.10.10">
    <property type="entry name" value="Winged helix-like DNA-binding domain superfamily/Winged helix DNA-binding domain"/>
    <property type="match status" value="1"/>
</dbReference>
<organism evidence="5 6">
    <name type="scientific">Kineobactrum sediminis</name>
    <dbReference type="NCBI Taxonomy" id="1905677"/>
    <lineage>
        <taxon>Bacteria</taxon>
        <taxon>Pseudomonadati</taxon>
        <taxon>Pseudomonadota</taxon>
        <taxon>Gammaproteobacteria</taxon>
        <taxon>Cellvibrionales</taxon>
        <taxon>Halieaceae</taxon>
        <taxon>Kineobactrum</taxon>
    </lineage>
</organism>
<evidence type="ECO:0008006" key="7">
    <source>
        <dbReference type="Google" id="ProtNLM"/>
    </source>
</evidence>
<keyword evidence="2" id="KW-0805">Transcription regulation</keyword>
<keyword evidence="4" id="KW-0804">Transcription</keyword>
<keyword evidence="3" id="KW-0238">DNA-binding</keyword>
<sequence>MDLNTNSTPGLSSLGDLEIAVLEFVWRTPEASVKQVHAELGVERGLALNTIQSTLDRLFRKQLLNREKISYAFHYSARVPREKLLAGLINEVLQRFENDKVSSLAAFVEVAEQLDGDALQALENELKSRRGSRGV</sequence>
<dbReference type="InterPro" id="IPR036390">
    <property type="entry name" value="WH_DNA-bd_sf"/>
</dbReference>
<dbReference type="InterPro" id="IPR005650">
    <property type="entry name" value="BlaI_family"/>
</dbReference>
<name>A0A2N5Y2A4_9GAMM</name>
<evidence type="ECO:0000256" key="2">
    <source>
        <dbReference type="ARBA" id="ARBA00023015"/>
    </source>
</evidence>
<dbReference type="RefSeq" id="WP_101521767.1">
    <property type="nucleotide sequence ID" value="NZ_PKLZ01000008.1"/>
</dbReference>
<evidence type="ECO:0000256" key="3">
    <source>
        <dbReference type="ARBA" id="ARBA00023125"/>
    </source>
</evidence>
<reference evidence="6" key="1">
    <citation type="submission" date="2017-11" db="EMBL/GenBank/DDBJ databases">
        <title>The draft genome sequence of Chromatocurvus sp. F02.</title>
        <authorList>
            <person name="Du Z.-J."/>
            <person name="Chang Y.-Q."/>
        </authorList>
    </citation>
    <scope>NUCLEOTIDE SEQUENCE [LARGE SCALE GENOMIC DNA]</scope>
    <source>
        <strain evidence="6">F02</strain>
    </source>
</reference>
<proteinExistence type="inferred from homology"/>
<dbReference type="SUPFAM" id="SSF46785">
    <property type="entry name" value="Winged helix' DNA-binding domain"/>
    <property type="match status" value="1"/>
</dbReference>
<evidence type="ECO:0000256" key="4">
    <source>
        <dbReference type="ARBA" id="ARBA00023163"/>
    </source>
</evidence>
<dbReference type="GO" id="GO:0045892">
    <property type="term" value="P:negative regulation of DNA-templated transcription"/>
    <property type="evidence" value="ECO:0007669"/>
    <property type="project" value="InterPro"/>
</dbReference>
<dbReference type="GO" id="GO:0003677">
    <property type="term" value="F:DNA binding"/>
    <property type="evidence" value="ECO:0007669"/>
    <property type="project" value="UniProtKB-KW"/>
</dbReference>
<gene>
    <name evidence="5" type="ORF">CWI75_12250</name>
</gene>
<evidence type="ECO:0000256" key="1">
    <source>
        <dbReference type="ARBA" id="ARBA00011046"/>
    </source>
</evidence>
<keyword evidence="6" id="KW-1185">Reference proteome</keyword>
<dbReference type="Pfam" id="PF03965">
    <property type="entry name" value="Penicillinase_R"/>
    <property type="match status" value="1"/>
</dbReference>
<dbReference type="PIRSF" id="PIRSF019455">
    <property type="entry name" value="CopR_AtkY"/>
    <property type="match status" value="1"/>
</dbReference>
<dbReference type="AlphaFoldDB" id="A0A2N5Y2A4"/>